<sequence length="246" mass="26733">MLDGNFKNNAKWSSDTQHPVLIAETKTHSQVLFKAFHYYFHTALHIFACVLQSALTLSNHVVHLSAMNSFPVGSLPGSDIQFSFPLASRTLMDAVLYATQVAGSGVHGGTDFNFDVWSHSTNVSHAKSIPLEVTDPAVLAAGTQNPVIDQTTKATVIVPVPGRSDLPPVTCDIVGILQAYHDAPLPLLGWCMPKFTVPTPNTLRNLLGRHNCQVGQFHFPWLYHQVTITPPYGPPMTKNKAAVDGA</sequence>
<reference evidence="1 2" key="1">
    <citation type="journal article" date="2015" name="Genome Biol. Evol.">
        <title>Phylogenomic analyses indicate that early fungi evolved digesting cell walls of algal ancestors of land plants.</title>
        <authorList>
            <person name="Chang Y."/>
            <person name="Wang S."/>
            <person name="Sekimoto S."/>
            <person name="Aerts A.L."/>
            <person name="Choi C."/>
            <person name="Clum A."/>
            <person name="LaButti K.M."/>
            <person name="Lindquist E.A."/>
            <person name="Yee Ngan C."/>
            <person name="Ohm R.A."/>
            <person name="Salamov A.A."/>
            <person name="Grigoriev I.V."/>
            <person name="Spatafora J.W."/>
            <person name="Berbee M.L."/>
        </authorList>
    </citation>
    <scope>NUCLEOTIDE SEQUENCE [LARGE SCALE GENOMIC DNA]</scope>
    <source>
        <strain evidence="1 2">JEL478</strain>
    </source>
</reference>
<dbReference type="EMBL" id="KQ965775">
    <property type="protein sequence ID" value="KXS13724.1"/>
    <property type="molecule type" value="Genomic_DNA"/>
</dbReference>
<dbReference type="STRING" id="1344416.A0A139AAN0"/>
<accession>A0A139AAN0</accession>
<dbReference type="OrthoDB" id="2129491at2759"/>
<evidence type="ECO:0000313" key="1">
    <source>
        <dbReference type="EMBL" id="KXS13724.1"/>
    </source>
</evidence>
<organism evidence="1 2">
    <name type="scientific">Gonapodya prolifera (strain JEL478)</name>
    <name type="common">Monoblepharis prolifera</name>
    <dbReference type="NCBI Taxonomy" id="1344416"/>
    <lineage>
        <taxon>Eukaryota</taxon>
        <taxon>Fungi</taxon>
        <taxon>Fungi incertae sedis</taxon>
        <taxon>Chytridiomycota</taxon>
        <taxon>Chytridiomycota incertae sedis</taxon>
        <taxon>Monoblepharidomycetes</taxon>
        <taxon>Monoblepharidales</taxon>
        <taxon>Gonapodyaceae</taxon>
        <taxon>Gonapodya</taxon>
    </lineage>
</organism>
<name>A0A139AAN0_GONPJ</name>
<gene>
    <name evidence="1" type="ORF">M427DRAFT_45491</name>
</gene>
<keyword evidence="2" id="KW-1185">Reference proteome</keyword>
<protein>
    <submittedName>
        <fullName evidence="1">Uncharacterized protein</fullName>
    </submittedName>
</protein>
<dbReference type="AlphaFoldDB" id="A0A139AAN0"/>
<proteinExistence type="predicted"/>
<dbReference type="Proteomes" id="UP000070544">
    <property type="component" value="Unassembled WGS sequence"/>
</dbReference>
<evidence type="ECO:0000313" key="2">
    <source>
        <dbReference type="Proteomes" id="UP000070544"/>
    </source>
</evidence>